<evidence type="ECO:0000313" key="1">
    <source>
        <dbReference type="EMBL" id="CDN53941.1"/>
    </source>
</evidence>
<dbReference type="RefSeq" id="WP_038542704.1">
    <property type="nucleotide sequence ID" value="NZ_HG938355.1"/>
</dbReference>
<dbReference type="eggNOG" id="COG3801">
    <property type="taxonomic scope" value="Bacteria"/>
</dbReference>
<accession>A0A068T7C6</accession>
<reference evidence="2" key="1">
    <citation type="journal article" date="2014" name="BMC Genomics">
        <title>Genome sequencing of two Neorhizobium galegae strains reveals a noeT gene responsible for the unusual acetylation of the nodulation factors.</title>
        <authorList>
            <person name="Osterman J."/>
            <person name="Marsh J."/>
            <person name="Laine P.K."/>
            <person name="Zeng Z."/>
            <person name="Alatalo E."/>
            <person name="Sullivan J.T."/>
            <person name="Young J.P."/>
            <person name="Thomas-Oates J."/>
            <person name="Paulin L."/>
            <person name="Lindstrom K."/>
        </authorList>
    </citation>
    <scope>NUCLEOTIDE SEQUENCE [LARGE SCALE GENOMIC DNA]</scope>
    <source>
        <strain evidence="2">HAMBI 1141</strain>
    </source>
</reference>
<dbReference type="InterPro" id="IPR038056">
    <property type="entry name" value="YjbR-like_sf"/>
</dbReference>
<sequence>MADADMLRNLALSLEGTSEAPHFDRSAFKVRRIYATLAADGLTANFRFTPDEQQFKCEMLPNAFSPVQNAWGRQGWTTAVLSELEEADLRDALETAWRHALPGRRRT</sequence>
<dbReference type="SUPFAM" id="SSF142906">
    <property type="entry name" value="YjbR-like"/>
    <property type="match status" value="1"/>
</dbReference>
<dbReference type="Gene3D" id="3.90.1150.30">
    <property type="match status" value="1"/>
</dbReference>
<dbReference type="InterPro" id="IPR058532">
    <property type="entry name" value="YjbR/MT2646/Rv2570-like"/>
</dbReference>
<gene>
    <name evidence="1" type="ORF">RG1141_CH15980</name>
</gene>
<organism evidence="1 2">
    <name type="scientific">Neorhizobium galegae bv. officinalis bv. officinalis str. HAMBI 1141</name>
    <dbReference type="NCBI Taxonomy" id="1028801"/>
    <lineage>
        <taxon>Bacteria</taxon>
        <taxon>Pseudomonadati</taxon>
        <taxon>Pseudomonadota</taxon>
        <taxon>Alphaproteobacteria</taxon>
        <taxon>Hyphomicrobiales</taxon>
        <taxon>Rhizobiaceae</taxon>
        <taxon>Rhizobium/Agrobacterium group</taxon>
        <taxon>Neorhizobium</taxon>
    </lineage>
</organism>
<evidence type="ECO:0008006" key="3">
    <source>
        <dbReference type="Google" id="ProtNLM"/>
    </source>
</evidence>
<dbReference type="KEGG" id="ngl:RG1141_CH15980"/>
<dbReference type="Proteomes" id="UP000028186">
    <property type="component" value="Chromosome I"/>
</dbReference>
<dbReference type="EMBL" id="HG938355">
    <property type="protein sequence ID" value="CDN53941.1"/>
    <property type="molecule type" value="Genomic_DNA"/>
</dbReference>
<proteinExistence type="predicted"/>
<dbReference type="HOGENOM" id="CLU_138549_4_1_5"/>
<dbReference type="Pfam" id="PF04237">
    <property type="entry name" value="YjbR"/>
    <property type="match status" value="1"/>
</dbReference>
<name>A0A068T7C6_NEOGA</name>
<dbReference type="AlphaFoldDB" id="A0A068T7C6"/>
<protein>
    <recommendedName>
        <fullName evidence="3">YjbR protein</fullName>
    </recommendedName>
</protein>
<evidence type="ECO:0000313" key="2">
    <source>
        <dbReference type="Proteomes" id="UP000028186"/>
    </source>
</evidence>
<dbReference type="PATRIC" id="fig|1028801.3.peg.1617"/>